<dbReference type="AlphaFoldDB" id="A0A0R1ZKC7"/>
<dbReference type="EMBL" id="AYYO01000044">
    <property type="protein sequence ID" value="KRM54826.1"/>
    <property type="molecule type" value="Genomic_DNA"/>
</dbReference>
<keyword evidence="2" id="KW-1185">Reference proteome</keyword>
<sequence length="71" mass="7329">MPNALIALLAKQKQSDPSTPVPALLQTAVQAKIEAQPQTKVTNTDPGVAVKVAAPTEAPHVDATTDTTQEA</sequence>
<comment type="caution">
    <text evidence="1">The sequence shown here is derived from an EMBL/GenBank/DDBJ whole genome shotgun (WGS) entry which is preliminary data.</text>
</comment>
<reference evidence="1 2" key="1">
    <citation type="journal article" date="2015" name="Genome Announc.">
        <title>Expanding the biotechnology potential of lactobacilli through comparative genomics of 213 strains and associated genera.</title>
        <authorList>
            <person name="Sun Z."/>
            <person name="Harris H.M."/>
            <person name="McCann A."/>
            <person name="Guo C."/>
            <person name="Argimon S."/>
            <person name="Zhang W."/>
            <person name="Yang X."/>
            <person name="Jeffery I.B."/>
            <person name="Cooney J.C."/>
            <person name="Kagawa T.F."/>
            <person name="Liu W."/>
            <person name="Song Y."/>
            <person name="Salvetti E."/>
            <person name="Wrobel A."/>
            <person name="Rasinkangas P."/>
            <person name="Parkhill J."/>
            <person name="Rea M.C."/>
            <person name="O'Sullivan O."/>
            <person name="Ritari J."/>
            <person name="Douillard F.P."/>
            <person name="Paul Ross R."/>
            <person name="Yang R."/>
            <person name="Briner A.E."/>
            <person name="Felis G.E."/>
            <person name="de Vos W.M."/>
            <person name="Barrangou R."/>
            <person name="Klaenhammer T.R."/>
            <person name="Caufield P.W."/>
            <person name="Cui Y."/>
            <person name="Zhang H."/>
            <person name="O'Toole P.W."/>
        </authorList>
    </citation>
    <scope>NUCLEOTIDE SEQUENCE [LARGE SCALE GENOMIC DNA]</scope>
    <source>
        <strain evidence="1 2">DSM 20505</strain>
    </source>
</reference>
<accession>A0A0R1ZKC7</accession>
<protein>
    <submittedName>
        <fullName evidence="1">Uncharacterized protein</fullName>
    </submittedName>
</protein>
<proteinExistence type="predicted"/>
<dbReference type="STRING" id="1291052.FC18_GL002243"/>
<gene>
    <name evidence="1" type="ORF">FC18_GL002243</name>
</gene>
<dbReference type="Proteomes" id="UP000051679">
    <property type="component" value="Unassembled WGS sequence"/>
</dbReference>
<organism evidence="1 2">
    <name type="scientific">Lacticaseibacillus sharpeae JCM 1186 = DSM 20505</name>
    <dbReference type="NCBI Taxonomy" id="1291052"/>
    <lineage>
        <taxon>Bacteria</taxon>
        <taxon>Bacillati</taxon>
        <taxon>Bacillota</taxon>
        <taxon>Bacilli</taxon>
        <taxon>Lactobacillales</taxon>
        <taxon>Lactobacillaceae</taxon>
        <taxon>Lacticaseibacillus</taxon>
    </lineage>
</organism>
<dbReference type="RefSeq" id="WP_054677384.1">
    <property type="nucleotide sequence ID" value="NZ_AYYO01000044.1"/>
</dbReference>
<name>A0A0R1ZKC7_9LACO</name>
<evidence type="ECO:0000313" key="2">
    <source>
        <dbReference type="Proteomes" id="UP000051679"/>
    </source>
</evidence>
<evidence type="ECO:0000313" key="1">
    <source>
        <dbReference type="EMBL" id="KRM54826.1"/>
    </source>
</evidence>
<dbReference type="PATRIC" id="fig|1291052.5.peg.2310"/>